<keyword evidence="12 15" id="KW-0472">Membrane</keyword>
<evidence type="ECO:0000256" key="3">
    <source>
        <dbReference type="ARBA" id="ARBA00004840"/>
    </source>
</evidence>
<reference evidence="16" key="1">
    <citation type="submission" date="2013-04" db="EMBL/GenBank/DDBJ databases">
        <authorList>
            <person name="Qu J."/>
            <person name="Murali S.C."/>
            <person name="Bandaranaike D."/>
            <person name="Bellair M."/>
            <person name="Blankenburg K."/>
            <person name="Chao H."/>
            <person name="Dinh H."/>
            <person name="Doddapaneni H."/>
            <person name="Downs B."/>
            <person name="Dugan-Rocha S."/>
            <person name="Elkadiri S."/>
            <person name="Gnanaolivu R.D."/>
            <person name="Hernandez B."/>
            <person name="Javaid M."/>
            <person name="Jayaseelan J.C."/>
            <person name="Lee S."/>
            <person name="Li M."/>
            <person name="Ming W."/>
            <person name="Munidasa M."/>
            <person name="Muniz J."/>
            <person name="Nguyen L."/>
            <person name="Ongeri F."/>
            <person name="Osuji N."/>
            <person name="Pu L.-L."/>
            <person name="Puazo M."/>
            <person name="Qu C."/>
            <person name="Quiroz J."/>
            <person name="Raj R."/>
            <person name="Weissenberger G."/>
            <person name="Xin Y."/>
            <person name="Zou X."/>
            <person name="Han Y."/>
            <person name="Richards S."/>
            <person name="Worley K."/>
            <person name="Muzny D."/>
            <person name="Gibbs R."/>
        </authorList>
    </citation>
    <scope>NUCLEOTIDE SEQUENCE</scope>
    <source>
        <strain evidence="16">Sampled in the wild</strain>
    </source>
</reference>
<dbReference type="EC" id="2.4.1.-" evidence="15"/>
<evidence type="ECO:0000256" key="13">
    <source>
        <dbReference type="ARBA" id="ARBA00023180"/>
    </source>
</evidence>
<dbReference type="GO" id="GO:0000139">
    <property type="term" value="C:Golgi membrane"/>
    <property type="evidence" value="ECO:0007669"/>
    <property type="project" value="UniProtKB-SubCell"/>
</dbReference>
<organism evidence="16 17">
    <name type="scientific">Ladona fulva</name>
    <name type="common">Scarce chaser dragonfly</name>
    <name type="synonym">Libellula fulva</name>
    <dbReference type="NCBI Taxonomy" id="123851"/>
    <lineage>
        <taxon>Eukaryota</taxon>
        <taxon>Metazoa</taxon>
        <taxon>Ecdysozoa</taxon>
        <taxon>Arthropoda</taxon>
        <taxon>Hexapoda</taxon>
        <taxon>Insecta</taxon>
        <taxon>Pterygota</taxon>
        <taxon>Palaeoptera</taxon>
        <taxon>Odonata</taxon>
        <taxon>Epiprocta</taxon>
        <taxon>Anisoptera</taxon>
        <taxon>Libelluloidea</taxon>
        <taxon>Libellulidae</taxon>
        <taxon>Ladona</taxon>
    </lineage>
</organism>
<evidence type="ECO:0000256" key="6">
    <source>
        <dbReference type="ARBA" id="ARBA00022676"/>
    </source>
</evidence>
<dbReference type="InterPro" id="IPR002659">
    <property type="entry name" value="Glyco_trans_31"/>
</dbReference>
<keyword evidence="6 15" id="KW-0328">Glycosyltransferase</keyword>
<accession>A0A8K0PDC6</accession>
<evidence type="ECO:0000256" key="5">
    <source>
        <dbReference type="ARBA" id="ARBA00008661"/>
    </source>
</evidence>
<keyword evidence="9 15" id="KW-0735">Signal-anchor</keyword>
<comment type="caution">
    <text evidence="16">The sequence shown here is derived from an EMBL/GenBank/DDBJ whole genome shotgun (WGS) entry which is preliminary data.</text>
</comment>
<evidence type="ECO:0000256" key="12">
    <source>
        <dbReference type="ARBA" id="ARBA00023136"/>
    </source>
</evidence>
<proteinExistence type="inferred from homology"/>
<keyword evidence="8 15" id="KW-0812">Transmembrane</keyword>
<evidence type="ECO:0000256" key="9">
    <source>
        <dbReference type="ARBA" id="ARBA00022968"/>
    </source>
</evidence>
<dbReference type="EMBL" id="KZ309567">
    <property type="protein sequence ID" value="KAG8239239.1"/>
    <property type="molecule type" value="Genomic_DNA"/>
</dbReference>
<keyword evidence="11 15" id="KW-0333">Golgi apparatus</keyword>
<dbReference type="Pfam" id="PF01762">
    <property type="entry name" value="Galactosyl_T"/>
    <property type="match status" value="1"/>
</dbReference>
<dbReference type="GO" id="GO:0006493">
    <property type="term" value="P:protein O-linked glycosylation"/>
    <property type="evidence" value="ECO:0007669"/>
    <property type="project" value="TreeGrafter"/>
</dbReference>
<dbReference type="Gene3D" id="3.90.550.50">
    <property type="match status" value="1"/>
</dbReference>
<comment type="pathway">
    <text evidence="3">Glycan metabolism; chondroitin sulfate biosynthesis.</text>
</comment>
<feature type="transmembrane region" description="Helical" evidence="15">
    <location>
        <begin position="7"/>
        <end position="26"/>
    </location>
</feature>
<evidence type="ECO:0000256" key="1">
    <source>
        <dbReference type="ARBA" id="ARBA00001936"/>
    </source>
</evidence>
<comment type="similarity">
    <text evidence="5 15">Belongs to the glycosyltransferase 31 family.</text>
</comment>
<dbReference type="FunFam" id="3.90.550.50:FF:000018">
    <property type="entry name" value="Hexosyltransferase"/>
    <property type="match status" value="1"/>
</dbReference>
<dbReference type="Proteomes" id="UP000792457">
    <property type="component" value="Unassembled WGS sequence"/>
</dbReference>
<evidence type="ECO:0000256" key="10">
    <source>
        <dbReference type="ARBA" id="ARBA00022989"/>
    </source>
</evidence>
<dbReference type="GO" id="GO:0047220">
    <property type="term" value="F:galactosylxylosylprotein 3-beta-galactosyltransferase activity"/>
    <property type="evidence" value="ECO:0007669"/>
    <property type="project" value="TreeGrafter"/>
</dbReference>
<dbReference type="PANTHER" id="PTHR11214:SF3">
    <property type="entry name" value="BETA-1,3-GALACTOSYLTRANSFERASE 6"/>
    <property type="match status" value="1"/>
</dbReference>
<name>A0A8K0PDC6_LADFU</name>
<dbReference type="GO" id="GO:0006024">
    <property type="term" value="P:glycosaminoglycan biosynthetic process"/>
    <property type="evidence" value="ECO:0007669"/>
    <property type="project" value="UniProtKB-ARBA"/>
</dbReference>
<keyword evidence="10 15" id="KW-1133">Transmembrane helix</keyword>
<dbReference type="OrthoDB" id="1158011at2759"/>
<evidence type="ECO:0000256" key="4">
    <source>
        <dbReference type="ARBA" id="ARBA00005093"/>
    </source>
</evidence>
<dbReference type="PROSITE" id="PS51257">
    <property type="entry name" value="PROKAR_LIPOPROTEIN"/>
    <property type="match status" value="1"/>
</dbReference>
<gene>
    <name evidence="16" type="ORF">J437_LFUL018911</name>
</gene>
<evidence type="ECO:0000256" key="2">
    <source>
        <dbReference type="ARBA" id="ARBA00004323"/>
    </source>
</evidence>
<reference evidence="16" key="2">
    <citation type="submission" date="2017-10" db="EMBL/GenBank/DDBJ databases">
        <title>Ladona fulva Genome sequencing and assembly.</title>
        <authorList>
            <person name="Murali S."/>
            <person name="Richards S."/>
            <person name="Bandaranaike D."/>
            <person name="Bellair M."/>
            <person name="Blankenburg K."/>
            <person name="Chao H."/>
            <person name="Dinh H."/>
            <person name="Doddapaneni H."/>
            <person name="Dugan-Rocha S."/>
            <person name="Elkadiri S."/>
            <person name="Gnanaolivu R."/>
            <person name="Hernandez B."/>
            <person name="Skinner E."/>
            <person name="Javaid M."/>
            <person name="Lee S."/>
            <person name="Li M."/>
            <person name="Ming W."/>
            <person name="Munidasa M."/>
            <person name="Muniz J."/>
            <person name="Nguyen L."/>
            <person name="Hughes D."/>
            <person name="Osuji N."/>
            <person name="Pu L.-L."/>
            <person name="Puazo M."/>
            <person name="Qu C."/>
            <person name="Quiroz J."/>
            <person name="Raj R."/>
            <person name="Weissenberger G."/>
            <person name="Xin Y."/>
            <person name="Zou X."/>
            <person name="Han Y."/>
            <person name="Worley K."/>
            <person name="Muzny D."/>
            <person name="Gibbs R."/>
        </authorList>
    </citation>
    <scope>NUCLEOTIDE SEQUENCE</scope>
    <source>
        <strain evidence="16">Sampled in the wild</strain>
    </source>
</reference>
<evidence type="ECO:0000256" key="7">
    <source>
        <dbReference type="ARBA" id="ARBA00022679"/>
    </source>
</evidence>
<keyword evidence="17" id="KW-1185">Reference proteome</keyword>
<comment type="pathway">
    <text evidence="4">Glycan metabolism; heparan sulfate biosynthesis.</text>
</comment>
<sequence length="347" mass="39541">MARNLKVLVYCTLSFILGCTFTISVIKIDSSSVRNTGENSYDKIHREGVDSAISKGTLSLKSTKRKISAFLFILIMSSPDGTKQRNAIRETWATYTDVDVRHIFVIGTKSLSNEQSLALVKEYEKNGDLILLAELEDSYQSLTIKLLRSLTWLESAAEFSFALKCDDDTLVRVPLLVKVLKAKMNLRQENDSPLRLYWGFFDGRAHVQRAGKWAEMNWVMCDRYFPYALGGGYVLSKDLVRLLANRAPDLELYRSEDVSVGAWLSTVKGLERWHDPRFDTEYLSRGCNEEYIVTHKKSPDSMRLAFNSLSSTGRLCPSGEFRVRNSYNYNWNTLPSRCCIRNDSSVP</sequence>
<comment type="cofactor">
    <cofactor evidence="1">
        <name>Mn(2+)</name>
        <dbReference type="ChEBI" id="CHEBI:29035"/>
    </cofactor>
</comment>
<evidence type="ECO:0000313" key="16">
    <source>
        <dbReference type="EMBL" id="KAG8239239.1"/>
    </source>
</evidence>
<comment type="subcellular location">
    <subcellularLocation>
        <location evidence="2 15">Golgi apparatus membrane</location>
        <topology evidence="2 15">Single-pass type II membrane protein</topology>
    </subcellularLocation>
</comment>
<dbReference type="AlphaFoldDB" id="A0A8K0PDC6"/>
<evidence type="ECO:0000256" key="11">
    <source>
        <dbReference type="ARBA" id="ARBA00023034"/>
    </source>
</evidence>
<keyword evidence="14" id="KW-0464">Manganese</keyword>
<keyword evidence="7" id="KW-0808">Transferase</keyword>
<protein>
    <recommendedName>
        <fullName evidence="15">Hexosyltransferase</fullName>
        <ecNumber evidence="15">2.4.1.-</ecNumber>
    </recommendedName>
</protein>
<evidence type="ECO:0000256" key="14">
    <source>
        <dbReference type="ARBA" id="ARBA00023211"/>
    </source>
</evidence>
<evidence type="ECO:0000256" key="15">
    <source>
        <dbReference type="RuleBase" id="RU363063"/>
    </source>
</evidence>
<evidence type="ECO:0000313" key="17">
    <source>
        <dbReference type="Proteomes" id="UP000792457"/>
    </source>
</evidence>
<evidence type="ECO:0000256" key="8">
    <source>
        <dbReference type="ARBA" id="ARBA00022692"/>
    </source>
</evidence>
<keyword evidence="13" id="KW-0325">Glycoprotein</keyword>
<dbReference type="PANTHER" id="PTHR11214">
    <property type="entry name" value="BETA-1,3-N-ACETYLGLUCOSAMINYLTRANSFERASE"/>
    <property type="match status" value="1"/>
</dbReference>